<proteinExistence type="predicted"/>
<dbReference type="InterPro" id="IPR004158">
    <property type="entry name" value="DUF247_pln"/>
</dbReference>
<dbReference type="Proteomes" id="UP001085076">
    <property type="component" value="Miscellaneous, Linkage group lg08"/>
</dbReference>
<reference evidence="1" key="1">
    <citation type="submission" date="2021-03" db="EMBL/GenBank/DDBJ databases">
        <authorList>
            <person name="Li Z."/>
            <person name="Yang C."/>
        </authorList>
    </citation>
    <scope>NUCLEOTIDE SEQUENCE</scope>
    <source>
        <strain evidence="1">Dzin_1.0</strain>
        <tissue evidence="1">Leaf</tissue>
    </source>
</reference>
<dbReference type="AlphaFoldDB" id="A0A9D5H7A7"/>
<organism evidence="1 2">
    <name type="scientific">Dioscorea zingiberensis</name>
    <dbReference type="NCBI Taxonomy" id="325984"/>
    <lineage>
        <taxon>Eukaryota</taxon>
        <taxon>Viridiplantae</taxon>
        <taxon>Streptophyta</taxon>
        <taxon>Embryophyta</taxon>
        <taxon>Tracheophyta</taxon>
        <taxon>Spermatophyta</taxon>
        <taxon>Magnoliopsida</taxon>
        <taxon>Liliopsida</taxon>
        <taxon>Dioscoreales</taxon>
        <taxon>Dioscoreaceae</taxon>
        <taxon>Dioscorea</taxon>
    </lineage>
</organism>
<dbReference type="OrthoDB" id="2356035at2759"/>
<protein>
    <submittedName>
        <fullName evidence="1">Uncharacterized protein</fullName>
    </submittedName>
</protein>
<dbReference type="EMBL" id="JAGGNH010000008">
    <property type="protein sequence ID" value="KAJ0965971.1"/>
    <property type="molecule type" value="Genomic_DNA"/>
</dbReference>
<sequence>MFTPRYLDITGETLAWLMAIDASFLLEFLRNYAEVEGKTYRRVPSMSHMVDSKRIKLAYNLILRDVVMLENQIPLFLLRKIMRFRLLSSRRKPITKLSKMLMGFVKEVSPFKFLESRCIDVKEHSHLLGLIYYMIVPRDEEDGDIEEMEVHDHDGLIDSDHEPVKEFGDEGYAKQLFTSAWSSVAQGEGEELDL</sequence>
<dbReference type="PANTHER" id="PTHR31549">
    <property type="entry name" value="PROTEIN, PUTATIVE (DUF247)-RELATED-RELATED"/>
    <property type="match status" value="1"/>
</dbReference>
<keyword evidence="2" id="KW-1185">Reference proteome</keyword>
<dbReference type="PANTHER" id="PTHR31549:SF23">
    <property type="entry name" value="OS03G0591600 PROTEIN"/>
    <property type="match status" value="1"/>
</dbReference>
<accession>A0A9D5H7A7</accession>
<evidence type="ECO:0000313" key="2">
    <source>
        <dbReference type="Proteomes" id="UP001085076"/>
    </source>
</evidence>
<evidence type="ECO:0000313" key="1">
    <source>
        <dbReference type="EMBL" id="KAJ0965971.1"/>
    </source>
</evidence>
<reference evidence="1" key="2">
    <citation type="journal article" date="2022" name="Hortic Res">
        <title>The genome of Dioscorea zingiberensis sheds light on the biosynthesis, origin and evolution of the medicinally important diosgenin saponins.</title>
        <authorList>
            <person name="Li Y."/>
            <person name="Tan C."/>
            <person name="Li Z."/>
            <person name="Guo J."/>
            <person name="Li S."/>
            <person name="Chen X."/>
            <person name="Wang C."/>
            <person name="Dai X."/>
            <person name="Yang H."/>
            <person name="Song W."/>
            <person name="Hou L."/>
            <person name="Xu J."/>
            <person name="Tong Z."/>
            <person name="Xu A."/>
            <person name="Yuan X."/>
            <person name="Wang W."/>
            <person name="Yang Q."/>
            <person name="Chen L."/>
            <person name="Sun Z."/>
            <person name="Wang K."/>
            <person name="Pan B."/>
            <person name="Chen J."/>
            <person name="Bao Y."/>
            <person name="Liu F."/>
            <person name="Qi X."/>
            <person name="Gang D.R."/>
            <person name="Wen J."/>
            <person name="Li J."/>
        </authorList>
    </citation>
    <scope>NUCLEOTIDE SEQUENCE</scope>
    <source>
        <tissue evidence="1">Leaf</tissue>
    </source>
</reference>
<name>A0A9D5H7A7_9LILI</name>
<dbReference type="Pfam" id="PF03140">
    <property type="entry name" value="DUF247"/>
    <property type="match status" value="1"/>
</dbReference>
<gene>
    <name evidence="1" type="ORF">J5N97_027109</name>
</gene>
<comment type="caution">
    <text evidence="1">The sequence shown here is derived from an EMBL/GenBank/DDBJ whole genome shotgun (WGS) entry which is preliminary data.</text>
</comment>